<dbReference type="AlphaFoldDB" id="A0A1H1AD45"/>
<accession>A0A1H1AD45</accession>
<protein>
    <submittedName>
        <fullName evidence="1">Uncharacterized protein</fullName>
    </submittedName>
</protein>
<evidence type="ECO:0000313" key="1">
    <source>
        <dbReference type="EMBL" id="SDQ37559.1"/>
    </source>
</evidence>
<reference evidence="2" key="1">
    <citation type="submission" date="2016-10" db="EMBL/GenBank/DDBJ databases">
        <authorList>
            <person name="Varghese N."/>
            <person name="Submissions S."/>
        </authorList>
    </citation>
    <scope>NUCLEOTIDE SEQUENCE [LARGE SCALE GENOMIC DNA]</scope>
    <source>
        <strain evidence="2">DSM 44142</strain>
    </source>
</reference>
<name>A0A1H1AD45_9ACTN</name>
<sequence length="76" mass="8280">MAEVTAAQLREGDRIVDNDGNIAELVGISRAAEDVGPNKASAADFRFELRGVFGYRVGQHFFHPNVPGDLTYTTLD</sequence>
<dbReference type="EMBL" id="FNLF01000002">
    <property type="protein sequence ID" value="SDQ37559.1"/>
    <property type="molecule type" value="Genomic_DNA"/>
</dbReference>
<dbReference type="RefSeq" id="WP_068565132.1">
    <property type="nucleotide sequence ID" value="NZ_FNLF01000002.1"/>
</dbReference>
<keyword evidence="2" id="KW-1185">Reference proteome</keyword>
<proteinExistence type="predicted"/>
<gene>
    <name evidence="1" type="ORF">SAMN04489765_0166</name>
</gene>
<dbReference type="STRING" id="47312.SAMN04489765_0166"/>
<organism evidence="1 2">
    <name type="scientific">Tsukamurella pulmonis</name>
    <dbReference type="NCBI Taxonomy" id="47312"/>
    <lineage>
        <taxon>Bacteria</taxon>
        <taxon>Bacillati</taxon>
        <taxon>Actinomycetota</taxon>
        <taxon>Actinomycetes</taxon>
        <taxon>Mycobacteriales</taxon>
        <taxon>Tsukamurellaceae</taxon>
        <taxon>Tsukamurella</taxon>
    </lineage>
</organism>
<dbReference type="Proteomes" id="UP000183053">
    <property type="component" value="Unassembled WGS sequence"/>
</dbReference>
<evidence type="ECO:0000313" key="2">
    <source>
        <dbReference type="Proteomes" id="UP000183053"/>
    </source>
</evidence>